<reference evidence="2 3" key="1">
    <citation type="submission" date="2018-05" db="EMBL/GenBank/DDBJ databases">
        <title>Pararhodobacter marina sp. nov., isolated from deep-sea water of the Indian Ocean.</title>
        <authorList>
            <person name="Lai Q.Sr."/>
            <person name="Liu X."/>
            <person name="Shao Z."/>
        </authorList>
    </citation>
    <scope>NUCLEOTIDE SEQUENCE [LARGE SCALE GENOMIC DNA]</scope>
    <source>
        <strain evidence="2 3">CIC4N-9</strain>
    </source>
</reference>
<dbReference type="CDD" id="cd06558">
    <property type="entry name" value="crotonase-like"/>
    <property type="match status" value="1"/>
</dbReference>
<dbReference type="OrthoDB" id="9807606at2"/>
<organism evidence="2 3">
    <name type="scientific">Pararhodobacter marinus</name>
    <dbReference type="NCBI Taxonomy" id="2184063"/>
    <lineage>
        <taxon>Bacteria</taxon>
        <taxon>Pseudomonadati</taxon>
        <taxon>Pseudomonadota</taxon>
        <taxon>Alphaproteobacteria</taxon>
        <taxon>Rhodobacterales</taxon>
        <taxon>Paracoccaceae</taxon>
        <taxon>Pararhodobacter</taxon>
    </lineage>
</organism>
<accession>A0A2U2CHU1</accession>
<dbReference type="EMBL" id="QEYD01000001">
    <property type="protein sequence ID" value="PWE31460.1"/>
    <property type="molecule type" value="Genomic_DNA"/>
</dbReference>
<dbReference type="Gene3D" id="3.90.226.10">
    <property type="entry name" value="2-enoyl-CoA Hydratase, Chain A, domain 1"/>
    <property type="match status" value="1"/>
</dbReference>
<dbReference type="Proteomes" id="UP000244940">
    <property type="component" value="Unassembled WGS sequence"/>
</dbReference>
<dbReference type="GO" id="GO:0004300">
    <property type="term" value="F:enoyl-CoA hydratase activity"/>
    <property type="evidence" value="ECO:0007669"/>
    <property type="project" value="UniProtKB-EC"/>
</dbReference>
<comment type="similarity">
    <text evidence="1">Belongs to the enoyl-CoA hydratase/isomerase family.</text>
</comment>
<proteinExistence type="inferred from homology"/>
<comment type="caution">
    <text evidence="2">The sequence shown here is derived from an EMBL/GenBank/DDBJ whole genome shotgun (WGS) entry which is preliminary data.</text>
</comment>
<dbReference type="RefSeq" id="WP_109531261.1">
    <property type="nucleotide sequence ID" value="NZ_CAXPUO010000052.1"/>
</dbReference>
<dbReference type="PANTHER" id="PTHR43802">
    <property type="entry name" value="ENOYL-COA HYDRATASE"/>
    <property type="match status" value="1"/>
</dbReference>
<protein>
    <submittedName>
        <fullName evidence="2">Enoyl-CoA hydratase</fullName>
        <ecNumber evidence="2">4.2.1.17</ecNumber>
    </submittedName>
</protein>
<evidence type="ECO:0000313" key="2">
    <source>
        <dbReference type="EMBL" id="PWE31460.1"/>
    </source>
</evidence>
<name>A0A2U2CHU1_9RHOB</name>
<dbReference type="AlphaFoldDB" id="A0A2U2CHU1"/>
<dbReference type="PANTHER" id="PTHR43802:SF1">
    <property type="entry name" value="IP11341P-RELATED"/>
    <property type="match status" value="1"/>
</dbReference>
<evidence type="ECO:0000313" key="3">
    <source>
        <dbReference type="Proteomes" id="UP000244940"/>
    </source>
</evidence>
<dbReference type="Pfam" id="PF00378">
    <property type="entry name" value="ECH_1"/>
    <property type="match status" value="1"/>
</dbReference>
<dbReference type="SUPFAM" id="SSF52096">
    <property type="entry name" value="ClpP/crotonase"/>
    <property type="match status" value="1"/>
</dbReference>
<dbReference type="InterPro" id="IPR001753">
    <property type="entry name" value="Enoyl-CoA_hydra/iso"/>
</dbReference>
<evidence type="ECO:0000256" key="1">
    <source>
        <dbReference type="ARBA" id="ARBA00005254"/>
    </source>
</evidence>
<keyword evidence="3" id="KW-1185">Reference proteome</keyword>
<gene>
    <name evidence="2" type="ORF">C4N9_00055</name>
</gene>
<dbReference type="EC" id="4.2.1.17" evidence="2"/>
<keyword evidence="2" id="KW-0456">Lyase</keyword>
<dbReference type="InterPro" id="IPR029045">
    <property type="entry name" value="ClpP/crotonase-like_dom_sf"/>
</dbReference>
<dbReference type="GeneID" id="94363275"/>
<sequence length="262" mass="28170">MPLLVEKRGAVAVITISRPEARNAWGSDFTAEMKTILADLEGDRVIRVAVLTGDPVGGAFSAGANLTKAETHAVASPGAAIEGMTIWRDFVANQLTDFAKPVIAAVNGYAIGVGFIATLACDLIIASERAEWRMPQVKLGIMPAYGGAVRLARWIGKGNAMRASLGYPITADEAHRTGLAQWLVPHERLLDKAMEVAGELAAMPPLALRLTKESLNRGMDIPNLRDASEADLWRFMALAQTEDSAEAHAAWREKRAPDFKGL</sequence>